<dbReference type="InterPro" id="IPR023214">
    <property type="entry name" value="HAD_sf"/>
</dbReference>
<evidence type="ECO:0000256" key="2">
    <source>
        <dbReference type="ARBA" id="ARBA00022801"/>
    </source>
</evidence>
<dbReference type="Gene3D" id="1.20.120.710">
    <property type="entry name" value="Haloacid dehalogenase hydrolase-like domain"/>
    <property type="match status" value="1"/>
</dbReference>
<dbReference type="SUPFAM" id="SSF56784">
    <property type="entry name" value="HAD-like"/>
    <property type="match status" value="1"/>
</dbReference>
<dbReference type="AlphaFoldDB" id="A0A1I5MQ63"/>
<dbReference type="InterPro" id="IPR036412">
    <property type="entry name" value="HAD-like_sf"/>
</dbReference>
<name>A0A1I5MQ63_9PSEU</name>
<comment type="cofactor">
    <cofactor evidence="1">
        <name>Mg(2+)</name>
        <dbReference type="ChEBI" id="CHEBI:18420"/>
    </cofactor>
</comment>
<feature type="region of interest" description="Disordered" evidence="4">
    <location>
        <begin position="1"/>
        <end position="23"/>
    </location>
</feature>
<dbReference type="Gene3D" id="3.40.50.1000">
    <property type="entry name" value="HAD superfamily/HAD-like"/>
    <property type="match status" value="1"/>
</dbReference>
<dbReference type="PANTHER" id="PTHR46470:SF4">
    <property type="entry name" value="5-AMINO-6-(5-PHOSPHO-D-RIBITYLAMINO)URACIL PHOSPHATASE YIGB"/>
    <property type="match status" value="1"/>
</dbReference>
<dbReference type="Proteomes" id="UP000199137">
    <property type="component" value="Unassembled WGS sequence"/>
</dbReference>
<dbReference type="Pfam" id="PF00702">
    <property type="entry name" value="Hydrolase"/>
    <property type="match status" value="1"/>
</dbReference>
<evidence type="ECO:0000256" key="1">
    <source>
        <dbReference type="ARBA" id="ARBA00001946"/>
    </source>
</evidence>
<evidence type="ECO:0000256" key="3">
    <source>
        <dbReference type="ARBA" id="ARBA00022842"/>
    </source>
</evidence>
<dbReference type="NCBIfam" id="TIGR01549">
    <property type="entry name" value="HAD-SF-IA-v1"/>
    <property type="match status" value="1"/>
</dbReference>
<accession>A0A1I5MQ63</accession>
<dbReference type="InterPro" id="IPR006439">
    <property type="entry name" value="HAD-SF_hydro_IA"/>
</dbReference>
<dbReference type="EMBL" id="FOWC01000004">
    <property type="protein sequence ID" value="SFP11653.1"/>
    <property type="molecule type" value="Genomic_DNA"/>
</dbReference>
<keyword evidence="2 5" id="KW-0378">Hydrolase</keyword>
<dbReference type="GO" id="GO:0016787">
    <property type="term" value="F:hydrolase activity"/>
    <property type="evidence" value="ECO:0007669"/>
    <property type="project" value="UniProtKB-KW"/>
</dbReference>
<proteinExistence type="predicted"/>
<dbReference type="STRING" id="112413.SAMN05421854_104110"/>
<dbReference type="OrthoDB" id="9810501at2"/>
<dbReference type="GO" id="GO:0044281">
    <property type="term" value="P:small molecule metabolic process"/>
    <property type="evidence" value="ECO:0007669"/>
    <property type="project" value="UniProtKB-ARBA"/>
</dbReference>
<dbReference type="PANTHER" id="PTHR46470">
    <property type="entry name" value="N-ACYLNEURAMINATE-9-PHOSPHATASE"/>
    <property type="match status" value="1"/>
</dbReference>
<dbReference type="PRINTS" id="PR00413">
    <property type="entry name" value="HADHALOGNASE"/>
</dbReference>
<reference evidence="5 6" key="1">
    <citation type="submission" date="2016-10" db="EMBL/GenBank/DDBJ databases">
        <authorList>
            <person name="de Groot N.N."/>
        </authorList>
    </citation>
    <scope>NUCLEOTIDE SEQUENCE [LARGE SCALE GENOMIC DNA]</scope>
    <source>
        <strain evidence="5 6">DSM 44637</strain>
    </source>
</reference>
<sequence length="278" mass="29840">MDFAPAALSRARPAPPAAAGREPWAPPELSLVCLDIDDTLIDCTAAIRRTLHALTGRDDLWPLWDLITEEHVALVVAGKLGYDVMHHRRTECFLAELGIFGDSAQVSAFEARRREILARSWRLFDDVLPCLEWLRAAGLRLAAVTNASGVHQRRKIAELGLAPFFDHVAIAGEVGVAKPDPVMFGSVCLALDCPPERTVHVGDKLDTDAIGAFDAGLGAIWLDRDGTSRTGERAPEGVHTVAGLDELPELLVSEYTTVGVPAPRAAGTPAATVRGGMF</sequence>
<organism evidence="5 6">
    <name type="scientific">Amycolatopsis rubida</name>
    <dbReference type="NCBI Taxonomy" id="112413"/>
    <lineage>
        <taxon>Bacteria</taxon>
        <taxon>Bacillati</taxon>
        <taxon>Actinomycetota</taxon>
        <taxon>Actinomycetes</taxon>
        <taxon>Pseudonocardiales</taxon>
        <taxon>Pseudonocardiaceae</taxon>
        <taxon>Amycolatopsis</taxon>
    </lineage>
</organism>
<dbReference type="InterPro" id="IPR051400">
    <property type="entry name" value="HAD-like_hydrolase"/>
</dbReference>
<dbReference type="SFLD" id="SFLDG01129">
    <property type="entry name" value="C1.5:_HAD__Beta-PGM__Phosphata"/>
    <property type="match status" value="1"/>
</dbReference>
<keyword evidence="3" id="KW-0460">Magnesium</keyword>
<evidence type="ECO:0000313" key="5">
    <source>
        <dbReference type="EMBL" id="SFP11653.1"/>
    </source>
</evidence>
<evidence type="ECO:0000313" key="6">
    <source>
        <dbReference type="Proteomes" id="UP000199137"/>
    </source>
</evidence>
<dbReference type="SFLD" id="SFLDS00003">
    <property type="entry name" value="Haloacid_Dehalogenase"/>
    <property type="match status" value="1"/>
</dbReference>
<protein>
    <submittedName>
        <fullName evidence="5">Putative hydrolase of the HAD superfamily</fullName>
    </submittedName>
</protein>
<evidence type="ECO:0000256" key="4">
    <source>
        <dbReference type="SAM" id="MobiDB-lite"/>
    </source>
</evidence>
<gene>
    <name evidence="5" type="ORF">SAMN05421854_104110</name>
</gene>